<feature type="transmembrane region" description="Helical" evidence="13">
    <location>
        <begin position="151"/>
        <end position="169"/>
    </location>
</feature>
<dbReference type="UniPathway" id="UPA00138"/>
<keyword evidence="5" id="KW-0312">Gluconeogenesis</keyword>
<feature type="transmembrane region" description="Helical" evidence="13">
    <location>
        <begin position="246"/>
        <end position="263"/>
    </location>
</feature>
<feature type="transmembrane region" description="Helical" evidence="13">
    <location>
        <begin position="124"/>
        <end position="145"/>
    </location>
</feature>
<feature type="transmembrane region" description="Helical" evidence="13">
    <location>
        <begin position="20"/>
        <end position="42"/>
    </location>
</feature>
<dbReference type="Proteomes" id="UP000728185">
    <property type="component" value="Unassembled WGS sequence"/>
</dbReference>
<dbReference type="PIRSF" id="PIRSF000905">
    <property type="entry name" value="Glucose-6-phosphatase"/>
    <property type="match status" value="1"/>
</dbReference>
<evidence type="ECO:0000313" key="16">
    <source>
        <dbReference type="Proteomes" id="UP000728185"/>
    </source>
</evidence>
<comment type="caution">
    <text evidence="15">The sequence shown here is derived from an EMBL/GenBank/DDBJ whole genome shotgun (WGS) entry which is preliminary data.</text>
</comment>
<dbReference type="GO" id="GO:0006094">
    <property type="term" value="P:gluconeogenesis"/>
    <property type="evidence" value="ECO:0007669"/>
    <property type="project" value="UniProtKB-UniPathway"/>
</dbReference>
<evidence type="ECO:0000256" key="3">
    <source>
        <dbReference type="ARBA" id="ARBA00009266"/>
    </source>
</evidence>
<keyword evidence="7" id="KW-0378">Hydrolase</keyword>
<evidence type="ECO:0000256" key="13">
    <source>
        <dbReference type="SAM" id="Phobius"/>
    </source>
</evidence>
<feature type="active site" description="Proton donor" evidence="11">
    <location>
        <position position="90"/>
    </location>
</feature>
<keyword evidence="8" id="KW-0256">Endoplasmic reticulum</keyword>
<evidence type="ECO:0000256" key="7">
    <source>
        <dbReference type="ARBA" id="ARBA00022801"/>
    </source>
</evidence>
<evidence type="ECO:0000256" key="8">
    <source>
        <dbReference type="ARBA" id="ARBA00022824"/>
    </source>
</evidence>
<dbReference type="SUPFAM" id="SSF48317">
    <property type="entry name" value="Acid phosphatase/Vanadium-dependent haloperoxidase"/>
    <property type="match status" value="1"/>
</dbReference>
<dbReference type="SMART" id="SM00014">
    <property type="entry name" value="acidPPc"/>
    <property type="match status" value="1"/>
</dbReference>
<feature type="domain" description="Phosphatidic acid phosphatase type 2/haloperoxidase" evidence="14">
    <location>
        <begin position="28"/>
        <end position="166"/>
    </location>
</feature>
<dbReference type="GO" id="GO:0004346">
    <property type="term" value="F:glucose-6-phosphatase activity"/>
    <property type="evidence" value="ECO:0007669"/>
    <property type="project" value="UniProtKB-EC"/>
</dbReference>
<proteinExistence type="inferred from homology"/>
<reference evidence="15" key="1">
    <citation type="submission" date="2019-05" db="EMBL/GenBank/DDBJ databases">
        <title>Annotation for the trematode Fasciolopsis buski.</title>
        <authorList>
            <person name="Choi Y.-J."/>
        </authorList>
    </citation>
    <scope>NUCLEOTIDE SEQUENCE</scope>
    <source>
        <strain evidence="15">HT</strain>
        <tissue evidence="15">Whole worm</tissue>
    </source>
</reference>
<comment type="pathway">
    <text evidence="2">Carbohydrate biosynthesis; gluconeogenesis.</text>
</comment>
<dbReference type="InterPro" id="IPR036938">
    <property type="entry name" value="PAP2/HPO_sf"/>
</dbReference>
<evidence type="ECO:0000256" key="10">
    <source>
        <dbReference type="ARBA" id="ARBA00023136"/>
    </source>
</evidence>
<feature type="transmembrane region" description="Helical" evidence="13">
    <location>
        <begin position="335"/>
        <end position="358"/>
    </location>
</feature>
<comment type="similarity">
    <text evidence="3">Belongs to the glucose-6-phosphatase family.</text>
</comment>
<dbReference type="EMBL" id="LUCM01006877">
    <property type="protein sequence ID" value="KAA0190619.1"/>
    <property type="molecule type" value="Genomic_DNA"/>
</dbReference>
<dbReference type="AlphaFoldDB" id="A0A8E0RSR4"/>
<feature type="binding site" evidence="12">
    <location>
        <position position="54"/>
    </location>
    <ligand>
        <name>substrate</name>
    </ligand>
</feature>
<dbReference type="EC" id="3.1.3.9" evidence="4"/>
<evidence type="ECO:0000313" key="15">
    <source>
        <dbReference type="EMBL" id="KAA0190619.1"/>
    </source>
</evidence>
<name>A0A8E0RSR4_9TREM</name>
<dbReference type="Gene3D" id="1.20.144.10">
    <property type="entry name" value="Phosphatidic acid phosphatase type 2/haloperoxidase"/>
    <property type="match status" value="1"/>
</dbReference>
<evidence type="ECO:0000256" key="5">
    <source>
        <dbReference type="ARBA" id="ARBA00022432"/>
    </source>
</evidence>
<evidence type="ECO:0000256" key="2">
    <source>
        <dbReference type="ARBA" id="ARBA00004742"/>
    </source>
</evidence>
<keyword evidence="16" id="KW-1185">Reference proteome</keyword>
<evidence type="ECO:0000256" key="1">
    <source>
        <dbReference type="ARBA" id="ARBA00004477"/>
    </source>
</evidence>
<keyword evidence="9 13" id="KW-1133">Transmembrane helix</keyword>
<keyword evidence="6 13" id="KW-0812">Transmembrane</keyword>
<comment type="subcellular location">
    <subcellularLocation>
        <location evidence="1">Endoplasmic reticulum membrane</location>
        <topology evidence="1">Multi-pass membrane protein</topology>
    </subcellularLocation>
</comment>
<protein>
    <recommendedName>
        <fullName evidence="4">glucose-6-phosphatase</fullName>
        <ecNumber evidence="4">3.1.3.9</ecNumber>
    </recommendedName>
</protein>
<dbReference type="InterPro" id="IPR016275">
    <property type="entry name" value="Glucose-6-phosphatase"/>
</dbReference>
<sequence>MTFISNLGSPLSAYTLVFPVAYYVNPLLGLTTMLCASFSEWLSGILKWLLHGHRPYWWVDIYAQQTGTPVLPIEQFPVTCETGPGSPSGHCMITMSSLVPIVLYLRNFLPKCAYPFFSTFYRDFVVSSFVFFVLLLGLSRCYLAAHFPHQVVTGTISGLILGYLFYLSLPPIKSNQGPRIEMNSRMVQCFTTWFQQILRQPWQLILLGLGSYSAAWLFSCFLQEILGMDINWSISLAQKSCKKPEWVHLSTTLMSLYIFRKFIANLFPGLGLALQMNPPWTKSISESCLSSSVILMAVVAFMATRASERICRLAVETWTSSVVHSSSDSEPSSTLLLSSVFEGSMGPLVAVWFMPYFIHLRGTTKA</sequence>
<gene>
    <name evidence="15" type="ORF">FBUS_04798</name>
</gene>
<feature type="transmembrane region" description="Helical" evidence="13">
    <location>
        <begin position="204"/>
        <end position="226"/>
    </location>
</feature>
<dbReference type="GO" id="GO:0005789">
    <property type="term" value="C:endoplasmic reticulum membrane"/>
    <property type="evidence" value="ECO:0007669"/>
    <property type="project" value="UniProtKB-SubCell"/>
</dbReference>
<feature type="active site" description="Nucleophile" evidence="11">
    <location>
        <position position="146"/>
    </location>
</feature>
<dbReference type="PANTHER" id="PTHR12591:SF0">
    <property type="entry name" value="FI19814P1"/>
    <property type="match status" value="1"/>
</dbReference>
<dbReference type="InterPro" id="IPR000326">
    <property type="entry name" value="PAP2/HPO"/>
</dbReference>
<dbReference type="OrthoDB" id="6416209at2759"/>
<evidence type="ECO:0000256" key="9">
    <source>
        <dbReference type="ARBA" id="ARBA00022989"/>
    </source>
</evidence>
<organism evidence="15 16">
    <name type="scientific">Fasciolopsis buskii</name>
    <dbReference type="NCBI Taxonomy" id="27845"/>
    <lineage>
        <taxon>Eukaryota</taxon>
        <taxon>Metazoa</taxon>
        <taxon>Spiralia</taxon>
        <taxon>Lophotrochozoa</taxon>
        <taxon>Platyhelminthes</taxon>
        <taxon>Trematoda</taxon>
        <taxon>Digenea</taxon>
        <taxon>Plagiorchiida</taxon>
        <taxon>Echinostomata</taxon>
        <taxon>Echinostomatoidea</taxon>
        <taxon>Fasciolidae</taxon>
        <taxon>Fasciolopsis</taxon>
    </lineage>
</organism>
<keyword evidence="10 13" id="KW-0472">Membrane</keyword>
<evidence type="ECO:0000259" key="14">
    <source>
        <dbReference type="SMART" id="SM00014"/>
    </source>
</evidence>
<evidence type="ECO:0000256" key="12">
    <source>
        <dbReference type="PIRSR" id="PIRSR000905-2"/>
    </source>
</evidence>
<dbReference type="Pfam" id="PF01569">
    <property type="entry name" value="PAP2"/>
    <property type="match status" value="1"/>
</dbReference>
<feature type="transmembrane region" description="Helical" evidence="13">
    <location>
        <begin position="284"/>
        <end position="303"/>
    </location>
</feature>
<accession>A0A8E0RSR4</accession>
<evidence type="ECO:0000256" key="6">
    <source>
        <dbReference type="ARBA" id="ARBA00022692"/>
    </source>
</evidence>
<dbReference type="GO" id="GO:0051156">
    <property type="term" value="P:glucose 6-phosphate metabolic process"/>
    <property type="evidence" value="ECO:0007669"/>
    <property type="project" value="TreeGrafter"/>
</dbReference>
<feature type="binding site" evidence="12">
    <location>
        <position position="140"/>
    </location>
    <ligand>
        <name>substrate</name>
    </ligand>
</feature>
<evidence type="ECO:0000256" key="4">
    <source>
        <dbReference type="ARBA" id="ARBA00012634"/>
    </source>
</evidence>
<evidence type="ECO:0000256" key="11">
    <source>
        <dbReference type="PIRSR" id="PIRSR000905-1"/>
    </source>
</evidence>
<dbReference type="PANTHER" id="PTHR12591">
    <property type="entry name" value="GLUCOSE-6-PHOSPHATASE"/>
    <property type="match status" value="1"/>
</dbReference>